<evidence type="ECO:0000313" key="2">
    <source>
        <dbReference type="Proteomes" id="UP000053732"/>
    </source>
</evidence>
<reference evidence="1 2" key="1">
    <citation type="journal article" date="2014" name="Nat. Commun.">
        <title>Multiple recent horizontal transfers of a large genomic region in cheese making fungi.</title>
        <authorList>
            <person name="Cheeseman K."/>
            <person name="Ropars J."/>
            <person name="Renault P."/>
            <person name="Dupont J."/>
            <person name="Gouzy J."/>
            <person name="Branca A."/>
            <person name="Abraham A.L."/>
            <person name="Ceppi M."/>
            <person name="Conseiller E."/>
            <person name="Debuchy R."/>
            <person name="Malagnac F."/>
            <person name="Goarin A."/>
            <person name="Silar P."/>
            <person name="Lacoste S."/>
            <person name="Sallet E."/>
            <person name="Bensimon A."/>
            <person name="Giraud T."/>
            <person name="Brygoo Y."/>
        </authorList>
    </citation>
    <scope>NUCLEOTIDE SEQUENCE [LARGE SCALE GENOMIC DNA]</scope>
    <source>
        <strain evidence="2">FM 013</strain>
    </source>
</reference>
<evidence type="ECO:0000313" key="1">
    <source>
        <dbReference type="EMBL" id="CRL27573.1"/>
    </source>
</evidence>
<keyword evidence="2" id="KW-1185">Reference proteome</keyword>
<proteinExistence type="predicted"/>
<name>A0A0G4PN33_PENC3</name>
<sequence>METLYLCLQRILHSTITGLFEPLQSGRLRRRGKGKPDTVSRVKTIQAVLDFSEASQRFRSRAP</sequence>
<protein>
    <submittedName>
        <fullName evidence="1">Str. FM013</fullName>
    </submittedName>
</protein>
<organism evidence="1 2">
    <name type="scientific">Penicillium camemberti (strain FM 013)</name>
    <dbReference type="NCBI Taxonomy" id="1429867"/>
    <lineage>
        <taxon>Eukaryota</taxon>
        <taxon>Fungi</taxon>
        <taxon>Dikarya</taxon>
        <taxon>Ascomycota</taxon>
        <taxon>Pezizomycotina</taxon>
        <taxon>Eurotiomycetes</taxon>
        <taxon>Eurotiomycetidae</taxon>
        <taxon>Eurotiales</taxon>
        <taxon>Aspergillaceae</taxon>
        <taxon>Penicillium</taxon>
    </lineage>
</organism>
<gene>
    <name evidence="1" type="ORF">PCAMFM013_S023g000031</name>
</gene>
<dbReference type="AlphaFoldDB" id="A0A0G4PN33"/>
<accession>A0A0G4PN33</accession>
<dbReference type="EMBL" id="HG793156">
    <property type="protein sequence ID" value="CRL27573.1"/>
    <property type="molecule type" value="Genomic_DNA"/>
</dbReference>
<dbReference type="Proteomes" id="UP000053732">
    <property type="component" value="Unassembled WGS sequence"/>
</dbReference>